<dbReference type="GO" id="GO:0003700">
    <property type="term" value="F:DNA-binding transcription factor activity"/>
    <property type="evidence" value="ECO:0007669"/>
    <property type="project" value="InterPro"/>
</dbReference>
<dbReference type="PANTHER" id="PTHR47894:SF4">
    <property type="entry name" value="HTH-TYPE TRANSCRIPTIONAL REGULATOR GADX"/>
    <property type="match status" value="1"/>
</dbReference>
<dbReference type="InterPro" id="IPR018060">
    <property type="entry name" value="HTH_AraC"/>
</dbReference>
<dbReference type="AlphaFoldDB" id="A0A8J7IZQ2"/>
<feature type="domain" description="HTH araC/xylS-type" evidence="4">
    <location>
        <begin position="183"/>
        <end position="280"/>
    </location>
</feature>
<evidence type="ECO:0000256" key="2">
    <source>
        <dbReference type="ARBA" id="ARBA00023125"/>
    </source>
</evidence>
<dbReference type="PROSITE" id="PS01124">
    <property type="entry name" value="HTH_ARAC_FAMILY_2"/>
    <property type="match status" value="1"/>
</dbReference>
<dbReference type="EMBL" id="JAEMHM010000009">
    <property type="protein sequence ID" value="MBJ6725597.1"/>
    <property type="molecule type" value="Genomic_DNA"/>
</dbReference>
<evidence type="ECO:0000259" key="4">
    <source>
        <dbReference type="PROSITE" id="PS01124"/>
    </source>
</evidence>
<dbReference type="Pfam" id="PF22200">
    <property type="entry name" value="ExsA_N"/>
    <property type="match status" value="1"/>
</dbReference>
<protein>
    <submittedName>
        <fullName evidence="5">Helix-turn-helix transcriptional regulator</fullName>
    </submittedName>
</protein>
<evidence type="ECO:0000256" key="1">
    <source>
        <dbReference type="ARBA" id="ARBA00023015"/>
    </source>
</evidence>
<dbReference type="SUPFAM" id="SSF46689">
    <property type="entry name" value="Homeodomain-like"/>
    <property type="match status" value="1"/>
</dbReference>
<dbReference type="PRINTS" id="PR00032">
    <property type="entry name" value="HTHARAC"/>
</dbReference>
<gene>
    <name evidence="5" type="ORF">JFN93_12825</name>
</gene>
<dbReference type="GO" id="GO:0000976">
    <property type="term" value="F:transcription cis-regulatory region binding"/>
    <property type="evidence" value="ECO:0007669"/>
    <property type="project" value="TreeGrafter"/>
</dbReference>
<proteinExistence type="predicted"/>
<dbReference type="GO" id="GO:0005829">
    <property type="term" value="C:cytosol"/>
    <property type="evidence" value="ECO:0007669"/>
    <property type="project" value="TreeGrafter"/>
</dbReference>
<dbReference type="InterPro" id="IPR009057">
    <property type="entry name" value="Homeodomain-like_sf"/>
</dbReference>
<dbReference type="InterPro" id="IPR020449">
    <property type="entry name" value="Tscrpt_reg_AraC-type_HTH"/>
</dbReference>
<evidence type="ECO:0000313" key="5">
    <source>
        <dbReference type="EMBL" id="MBJ6725597.1"/>
    </source>
</evidence>
<name>A0A8J7IZQ2_9BACT</name>
<dbReference type="PROSITE" id="PS00041">
    <property type="entry name" value="HTH_ARAC_FAMILY_1"/>
    <property type="match status" value="1"/>
</dbReference>
<reference evidence="5" key="1">
    <citation type="submission" date="2020-12" db="EMBL/GenBank/DDBJ databases">
        <title>Geomonas sp. Red875, isolated from river sediment.</title>
        <authorList>
            <person name="Xu Z."/>
            <person name="Zhang Z."/>
            <person name="Masuda Y."/>
            <person name="Itoh H."/>
            <person name="Senoo K."/>
        </authorList>
    </citation>
    <scope>NUCLEOTIDE SEQUENCE</scope>
    <source>
        <strain evidence="5">Red875</strain>
    </source>
</reference>
<evidence type="ECO:0000313" key="6">
    <source>
        <dbReference type="Proteomes" id="UP000636888"/>
    </source>
</evidence>
<dbReference type="InterPro" id="IPR018062">
    <property type="entry name" value="HTH_AraC-typ_CS"/>
</dbReference>
<accession>A0A8J7IZQ2</accession>
<sequence length="280" mass="31585">MMNDLLQLVDSLRLRSVDDAGLADLKEICFVSCKRALSIRHVPFYTPCLILVLSGRKVILDPGGTVTCDAGQLIAVPAPASFDLRNEPDPQLRRYFALVIPFRHEHLATLGNAHAITVPPRIEQVGVLRFDVEKTLLTTVMHYLETPSSPRLVEHRLMEILLVLLEQDPRLFSFLLTQEMWSQKVRAILSSDLCREWALDEVCQRLGTSESSLRRHLVQEHTGFRELLQDVRLSAALSRLLGTGQPVNRIASDCGYQSTSRFTANFKKRFGLTPTDIRAV</sequence>
<comment type="caution">
    <text evidence="5">The sequence shown here is derived from an EMBL/GenBank/DDBJ whole genome shotgun (WGS) entry which is preliminary data.</text>
</comment>
<dbReference type="PANTHER" id="PTHR47894">
    <property type="entry name" value="HTH-TYPE TRANSCRIPTIONAL REGULATOR GADX"/>
    <property type="match status" value="1"/>
</dbReference>
<organism evidence="5 6">
    <name type="scientific">Geomesophilobacter sediminis</name>
    <dbReference type="NCBI Taxonomy" id="2798584"/>
    <lineage>
        <taxon>Bacteria</taxon>
        <taxon>Pseudomonadati</taxon>
        <taxon>Thermodesulfobacteriota</taxon>
        <taxon>Desulfuromonadia</taxon>
        <taxon>Geobacterales</taxon>
        <taxon>Geobacteraceae</taxon>
        <taxon>Geomesophilobacter</taxon>
    </lineage>
</organism>
<dbReference type="InterPro" id="IPR054015">
    <property type="entry name" value="ExsA-like_N"/>
</dbReference>
<keyword evidence="6" id="KW-1185">Reference proteome</keyword>
<dbReference type="Pfam" id="PF12833">
    <property type="entry name" value="HTH_18"/>
    <property type="match status" value="1"/>
</dbReference>
<dbReference type="SMART" id="SM00342">
    <property type="entry name" value="HTH_ARAC"/>
    <property type="match status" value="1"/>
</dbReference>
<keyword evidence="2" id="KW-0238">DNA-binding</keyword>
<keyword evidence="1" id="KW-0805">Transcription regulation</keyword>
<dbReference type="Proteomes" id="UP000636888">
    <property type="component" value="Unassembled WGS sequence"/>
</dbReference>
<evidence type="ECO:0000256" key="3">
    <source>
        <dbReference type="ARBA" id="ARBA00023163"/>
    </source>
</evidence>
<dbReference type="Gene3D" id="1.10.10.60">
    <property type="entry name" value="Homeodomain-like"/>
    <property type="match status" value="1"/>
</dbReference>
<keyword evidence="3" id="KW-0804">Transcription</keyword>
<dbReference type="RefSeq" id="WP_199384484.1">
    <property type="nucleotide sequence ID" value="NZ_JAEMHM010000009.1"/>
</dbReference>